<evidence type="ECO:0008006" key="3">
    <source>
        <dbReference type="Google" id="ProtNLM"/>
    </source>
</evidence>
<dbReference type="Gramene" id="TraesLAC1B03G00282060.1">
    <property type="protein sequence ID" value="TraesLAC1B03G00282060.1.CDS1"/>
    <property type="gene ID" value="TraesLAC1B03G00282060"/>
</dbReference>
<dbReference type="OMA" id="NWARGME"/>
<dbReference type="Gramene" id="TraesCS1B02G175500.1">
    <property type="protein sequence ID" value="TraesCS1B02G175500.1.cds1"/>
    <property type="gene ID" value="TraesCS1B02G175500"/>
</dbReference>
<dbReference type="Proteomes" id="UP000019116">
    <property type="component" value="Chromosome 1B"/>
</dbReference>
<proteinExistence type="predicted"/>
<dbReference type="InterPro" id="IPR053253">
    <property type="entry name" value="Sex_diff_modulator"/>
</dbReference>
<reference evidence="1" key="2">
    <citation type="submission" date="2018-10" db="UniProtKB">
        <authorList>
            <consortium name="EnsemblPlants"/>
        </authorList>
    </citation>
    <scope>IDENTIFICATION</scope>
</reference>
<dbReference type="PANTHER" id="PTHR33087:SF52">
    <property type="entry name" value="CCHC-TYPE DOMAIN-CONTAINING PROTEIN"/>
    <property type="match status" value="1"/>
</dbReference>
<accession>A0A3B5YX03</accession>
<dbReference type="Gramene" id="TraesCS1B03G0520100.1">
    <property type="protein sequence ID" value="TraesCS1B03G0520100.1.CDS1"/>
    <property type="gene ID" value="TraesCS1B03G0520100"/>
</dbReference>
<dbReference type="OrthoDB" id="696323at2759"/>
<dbReference type="AlphaFoldDB" id="A0A3B5YX03"/>
<dbReference type="EnsemblPlants" id="TraesCS1B02G175500.1">
    <property type="protein sequence ID" value="TraesCS1B02G175500.1.cds1"/>
    <property type="gene ID" value="TraesCS1B02G175500"/>
</dbReference>
<evidence type="ECO:0000313" key="1">
    <source>
        <dbReference type="EnsemblPlants" id="TraesCS1B02G175500.1.cds1"/>
    </source>
</evidence>
<sequence length="290" mass="32192">MLPMDTSLYPSQLCVVRRTQSMEDLERRLQFALVVYAGGARRDLTPEFILDALHSKADIEAKWVYIHRFKPEGYIVVFARLEQRNRVSAMPAVDHKGVQLFFRPWNRQAHAVHAMFQFKVRLVLEGIPPHAWDREVVECLLSSSCLVDMLEPDTSSRVDLSAFKLSAWTAQPEEVPLLRWLAVPDPGMRSPLMEPTLLQYKVLIHLDEVSDCTVVEEPAFLGVSSGSGQSGIPDLSGSRGAGAGVVPVLHAEMGGLEFTMTEVTSAPAMAALSPAAAWQAMRHSCGVRWI</sequence>
<organism evidence="1">
    <name type="scientific">Triticum aestivum</name>
    <name type="common">Wheat</name>
    <dbReference type="NCBI Taxonomy" id="4565"/>
    <lineage>
        <taxon>Eukaryota</taxon>
        <taxon>Viridiplantae</taxon>
        <taxon>Streptophyta</taxon>
        <taxon>Embryophyta</taxon>
        <taxon>Tracheophyta</taxon>
        <taxon>Spermatophyta</taxon>
        <taxon>Magnoliopsida</taxon>
        <taxon>Liliopsida</taxon>
        <taxon>Poales</taxon>
        <taxon>Poaceae</taxon>
        <taxon>BOP clade</taxon>
        <taxon>Pooideae</taxon>
        <taxon>Triticodae</taxon>
        <taxon>Triticeae</taxon>
        <taxon>Triticinae</taxon>
        <taxon>Triticum</taxon>
    </lineage>
</organism>
<name>A0A3B5YX03_WHEAT</name>
<evidence type="ECO:0000313" key="2">
    <source>
        <dbReference type="Proteomes" id="UP000019116"/>
    </source>
</evidence>
<keyword evidence="2" id="KW-1185">Reference proteome</keyword>
<protein>
    <recommendedName>
        <fullName evidence="3">DUF4283 domain-containing protein</fullName>
    </recommendedName>
</protein>
<dbReference type="STRING" id="4565.A0A3B5YX03"/>
<reference evidence="1" key="1">
    <citation type="submission" date="2018-08" db="EMBL/GenBank/DDBJ databases">
        <authorList>
            <person name="Rossello M."/>
        </authorList>
    </citation>
    <scope>NUCLEOTIDE SEQUENCE [LARGE SCALE GENOMIC DNA]</scope>
    <source>
        <strain evidence="1">cv. Chinese Spring</strain>
    </source>
</reference>
<dbReference type="PANTHER" id="PTHR33087">
    <property type="entry name" value="OS07G0539200 PROTEIN"/>
    <property type="match status" value="1"/>
</dbReference>